<dbReference type="Gene3D" id="2.30.110.10">
    <property type="entry name" value="Electron Transport, Fmn-binding Protein, Chain A"/>
    <property type="match status" value="1"/>
</dbReference>
<dbReference type="OrthoDB" id="1432662at2"/>
<dbReference type="SUPFAM" id="SSF50475">
    <property type="entry name" value="FMN-binding split barrel"/>
    <property type="match status" value="1"/>
</dbReference>
<proteinExistence type="predicted"/>
<evidence type="ECO:0000313" key="3">
    <source>
        <dbReference type="EMBL" id="PSJ38424.1"/>
    </source>
</evidence>
<name>A0A2P7QKC2_9SPHN</name>
<comment type="caution">
    <text evidence="3">The sequence shown here is derived from an EMBL/GenBank/DDBJ whole genome shotgun (WGS) entry which is preliminary data.</text>
</comment>
<dbReference type="InterPro" id="IPR012349">
    <property type="entry name" value="Split_barrel_FMN-bd"/>
</dbReference>
<evidence type="ECO:0000259" key="2">
    <source>
        <dbReference type="Pfam" id="PF16242"/>
    </source>
</evidence>
<keyword evidence="4" id="KW-1185">Reference proteome</keyword>
<gene>
    <name evidence="3" type="ORF">C7I55_18460</name>
</gene>
<dbReference type="RefSeq" id="WP_106514493.1">
    <property type="nucleotide sequence ID" value="NZ_PXYI01000006.1"/>
</dbReference>
<evidence type="ECO:0000313" key="4">
    <source>
        <dbReference type="Proteomes" id="UP000241167"/>
    </source>
</evidence>
<feature type="domain" description="General stress protein FMN-binding split barrel" evidence="2">
    <location>
        <begin position="4"/>
        <end position="150"/>
    </location>
</feature>
<dbReference type="Proteomes" id="UP000241167">
    <property type="component" value="Unassembled WGS sequence"/>
</dbReference>
<dbReference type="InterPro" id="IPR052917">
    <property type="entry name" value="Stress-Dev_Protein"/>
</dbReference>
<evidence type="ECO:0000256" key="1">
    <source>
        <dbReference type="SAM" id="MobiDB-lite"/>
    </source>
</evidence>
<dbReference type="AlphaFoldDB" id="A0A2P7QKC2"/>
<organism evidence="3 4">
    <name type="scientific">Allosphingosinicella deserti</name>
    <dbReference type="NCBI Taxonomy" id="2116704"/>
    <lineage>
        <taxon>Bacteria</taxon>
        <taxon>Pseudomonadati</taxon>
        <taxon>Pseudomonadota</taxon>
        <taxon>Alphaproteobacteria</taxon>
        <taxon>Sphingomonadales</taxon>
        <taxon>Sphingomonadaceae</taxon>
        <taxon>Allosphingosinicella</taxon>
    </lineage>
</organism>
<dbReference type="PANTHER" id="PTHR34818:SF1">
    <property type="entry name" value="PROTEIN BLI-3"/>
    <property type="match status" value="1"/>
</dbReference>
<reference evidence="3 4" key="1">
    <citation type="submission" date="2018-03" db="EMBL/GenBank/DDBJ databases">
        <title>The draft genome of Sphingosinicella sp. GL-C-18.</title>
        <authorList>
            <person name="Liu L."/>
            <person name="Li L."/>
            <person name="Liang L."/>
            <person name="Zhang X."/>
            <person name="Wang T."/>
        </authorList>
    </citation>
    <scope>NUCLEOTIDE SEQUENCE [LARGE SCALE GENOMIC DNA]</scope>
    <source>
        <strain evidence="3 4">GL-C-18</strain>
    </source>
</reference>
<dbReference type="EMBL" id="PXYI01000006">
    <property type="protein sequence ID" value="PSJ38424.1"/>
    <property type="molecule type" value="Genomic_DNA"/>
</dbReference>
<accession>A0A2P7QKC2</accession>
<dbReference type="PANTHER" id="PTHR34818">
    <property type="entry name" value="PROTEIN BLI-3"/>
    <property type="match status" value="1"/>
</dbReference>
<feature type="compositionally biased region" description="Basic and acidic residues" evidence="1">
    <location>
        <begin position="179"/>
        <end position="191"/>
    </location>
</feature>
<sequence length="204" mass="21964">MAEDSKADVWAIIADQRIAMLTVEEDGKLTSRPMGSIARPEENRIYFVTRLDSKVGEIGGSAPVNLGYSDTHKNTYLSISGTARTSQDREKLRELWSMWVEAWLPQGPNGEDVALITIEPEDAKLWDSTSSNLIYTGKVLKAVATQTPPDGGRVEEVDMGGAGQSGGFIGSGARPDAQTARDYDKAMRQGSDELEAPSMGGPTA</sequence>
<dbReference type="InterPro" id="IPR038725">
    <property type="entry name" value="YdaG_split_barrel_FMN-bd"/>
</dbReference>
<feature type="region of interest" description="Disordered" evidence="1">
    <location>
        <begin position="146"/>
        <end position="204"/>
    </location>
</feature>
<feature type="compositionally biased region" description="Gly residues" evidence="1">
    <location>
        <begin position="160"/>
        <end position="170"/>
    </location>
</feature>
<protein>
    <recommendedName>
        <fullName evidence="2">General stress protein FMN-binding split barrel domain-containing protein</fullName>
    </recommendedName>
</protein>
<dbReference type="Pfam" id="PF16242">
    <property type="entry name" value="Pyrid_ox_like"/>
    <property type="match status" value="1"/>
</dbReference>